<feature type="region of interest" description="Disordered" evidence="3">
    <location>
        <begin position="48"/>
        <end position="67"/>
    </location>
</feature>
<feature type="compositionally biased region" description="Polar residues" evidence="3">
    <location>
        <begin position="48"/>
        <end position="59"/>
    </location>
</feature>
<keyword evidence="2" id="KW-0393">Immunoglobulin domain</keyword>
<dbReference type="InterPro" id="IPR050160">
    <property type="entry name" value="MHC/Immunoglobulin"/>
</dbReference>
<reference evidence="5" key="1">
    <citation type="submission" date="2025-08" db="UniProtKB">
        <authorList>
            <consortium name="Ensembl"/>
        </authorList>
    </citation>
    <scope>IDENTIFICATION</scope>
</reference>
<evidence type="ECO:0000313" key="5">
    <source>
        <dbReference type="Ensembl" id="ENSCABP00000019723.1"/>
    </source>
</evidence>
<evidence type="ECO:0000313" key="6">
    <source>
        <dbReference type="Proteomes" id="UP000694404"/>
    </source>
</evidence>
<dbReference type="PANTHER" id="PTHR19944">
    <property type="entry name" value="MHC CLASS II-RELATED"/>
    <property type="match status" value="1"/>
</dbReference>
<keyword evidence="6" id="KW-1185">Reference proteome</keyword>
<dbReference type="SMART" id="SM00407">
    <property type="entry name" value="IGc1"/>
    <property type="match status" value="1"/>
</dbReference>
<evidence type="ECO:0000256" key="2">
    <source>
        <dbReference type="ARBA" id="ARBA00023319"/>
    </source>
</evidence>
<dbReference type="SUPFAM" id="SSF48726">
    <property type="entry name" value="Immunoglobulin"/>
    <property type="match status" value="1"/>
</dbReference>
<keyword evidence="1" id="KW-1015">Disulfide bond</keyword>
<proteinExistence type="predicted"/>
<protein>
    <recommendedName>
        <fullName evidence="4">Ig-like domain-containing protein</fullName>
    </recommendedName>
</protein>
<dbReference type="InterPro" id="IPR036179">
    <property type="entry name" value="Ig-like_dom_sf"/>
</dbReference>
<feature type="domain" description="Ig-like" evidence="4">
    <location>
        <begin position="6"/>
        <end position="81"/>
    </location>
</feature>
<dbReference type="InterPro" id="IPR003597">
    <property type="entry name" value="Ig_C1-set"/>
</dbReference>
<dbReference type="Gene3D" id="2.60.40.10">
    <property type="entry name" value="Immunoglobulins"/>
    <property type="match status" value="1"/>
</dbReference>
<dbReference type="InterPro" id="IPR007110">
    <property type="entry name" value="Ig-like_dom"/>
</dbReference>
<dbReference type="InterPro" id="IPR013783">
    <property type="entry name" value="Ig-like_fold"/>
</dbReference>
<dbReference type="GeneTree" id="ENSGT00940000153307"/>
<name>A0A8C0H8B0_CHEAB</name>
<dbReference type="Ensembl" id="ENSCABT00000021609.1">
    <property type="protein sequence ID" value="ENSCABP00000019723.1"/>
    <property type="gene ID" value="ENSCABG00000014558.1"/>
</dbReference>
<accession>A0A8C0H8B0</accession>
<evidence type="ECO:0000259" key="4">
    <source>
        <dbReference type="PROSITE" id="PS50835"/>
    </source>
</evidence>
<dbReference type="AlphaFoldDB" id="A0A8C0H8B0"/>
<feature type="compositionally biased region" description="Polar residues" evidence="3">
    <location>
        <begin position="101"/>
        <end position="110"/>
    </location>
</feature>
<dbReference type="Proteomes" id="UP000694404">
    <property type="component" value="Unplaced"/>
</dbReference>
<sequence>QPKASPTVHLFPPSSEEIKTKSKATLVCLLDSFYPGSVQVTWKADGQQISTGVETTKPSKQSDNKYMRGSVCSLSASRRNLPAPPSWGPKRGSWQWKDQQRNSPNSTLSASPPPPTMVLDGDPWGPSTATHTGNAGGTCRSPDHGCALGEHRGSGISAGAA</sequence>
<evidence type="ECO:0000256" key="3">
    <source>
        <dbReference type="SAM" id="MobiDB-lite"/>
    </source>
</evidence>
<dbReference type="FunFam" id="2.60.40.10:FF:000283">
    <property type="entry name" value="Immunoglobulin kappa constant"/>
    <property type="match status" value="1"/>
</dbReference>
<organism evidence="5 6">
    <name type="scientific">Chelonoidis abingdonii</name>
    <name type="common">Abingdon island giant tortoise</name>
    <name type="synonym">Testudo abingdonii</name>
    <dbReference type="NCBI Taxonomy" id="106734"/>
    <lineage>
        <taxon>Eukaryota</taxon>
        <taxon>Metazoa</taxon>
        <taxon>Chordata</taxon>
        <taxon>Craniata</taxon>
        <taxon>Vertebrata</taxon>
        <taxon>Euteleostomi</taxon>
        <taxon>Archelosauria</taxon>
        <taxon>Testudinata</taxon>
        <taxon>Testudines</taxon>
        <taxon>Cryptodira</taxon>
        <taxon>Durocryptodira</taxon>
        <taxon>Testudinoidea</taxon>
        <taxon>Testudinidae</taxon>
        <taxon>Chelonoidis</taxon>
    </lineage>
</organism>
<reference evidence="5" key="2">
    <citation type="submission" date="2025-09" db="UniProtKB">
        <authorList>
            <consortium name="Ensembl"/>
        </authorList>
    </citation>
    <scope>IDENTIFICATION</scope>
</reference>
<evidence type="ECO:0000256" key="1">
    <source>
        <dbReference type="ARBA" id="ARBA00023157"/>
    </source>
</evidence>
<dbReference type="Pfam" id="PF07654">
    <property type="entry name" value="C1-set"/>
    <property type="match status" value="1"/>
</dbReference>
<dbReference type="PROSITE" id="PS50835">
    <property type="entry name" value="IG_LIKE"/>
    <property type="match status" value="1"/>
</dbReference>
<feature type="region of interest" description="Disordered" evidence="3">
    <location>
        <begin position="73"/>
        <end position="161"/>
    </location>
</feature>
<dbReference type="PANTHER" id="PTHR19944:SF98">
    <property type="entry name" value="IG-LIKE DOMAIN-CONTAINING PROTEIN"/>
    <property type="match status" value="1"/>
</dbReference>